<evidence type="ECO:0000256" key="14">
    <source>
        <dbReference type="SAM" id="Phobius"/>
    </source>
</evidence>
<evidence type="ECO:0000256" key="9">
    <source>
        <dbReference type="ARBA" id="ARBA00022989"/>
    </source>
</evidence>
<evidence type="ECO:0000256" key="7">
    <source>
        <dbReference type="ARBA" id="ARBA00022692"/>
    </source>
</evidence>
<feature type="region of interest" description="Disordered" evidence="13">
    <location>
        <begin position="588"/>
        <end position="608"/>
    </location>
</feature>
<sequence length="683" mass="72308">MENVIYEDTPLAAYLEGEGKAESTSAPTVDWNTVPQDSPGASPKTQQSFAPRGPSTLQSRIKGKLPAPLRVKVPAHGPVARIHTACSRAVNSRLGRADNARFLEHFRYILITSQLLSERDSAGGLLAPTATSAVSGSFQAPEFKATTITVTGASVTAASGLVLAWLIHWARDAETSGLSGGRVSLVTLMVVAVTAVFYGYVRRQWLQHLRQQAVDAASALVTNIQAFDASTSAALTLIQEVELVSRGYRISSPLPPISRLEEKGQGRRCARLRKSLRNAFVSAIPSVTEAFNSLKPLVLEDDFEKYLDVYDITKSDLHEGLLGCSESESEDLEALKILRIYQFRLSILRRVFLCSLLALEADGGKLDFARWREAVHAMETVASIMGKHSEKLNNILTEEEQFTLPPTPKAPVTPGRARVRSQIRKLGSLSQGIRGLQAKLQILREESAKSLDGSSSGGGGGGGLAEPTSPPSAGGSPPDADVSDAAAHLMAQYDSIGADLRALLQAWETGRASLALNVDRATSSGTDALFQRRASAASRSSSAGLRSPVPSLGGLTAVDELSAGAGVGAGNGSGSPSDALRALNGEATGAASGSSVENSAGGSGASSSDEEIFEAMAIPKTRGPGLFQLSREERVAKVAEDRARQAARREQREASSNMLRELQSVIELRPGAKRAHGQRVTSL</sequence>
<feature type="domain" description="Myosin-binding" evidence="15">
    <location>
        <begin position="162"/>
        <end position="440"/>
    </location>
</feature>
<gene>
    <name evidence="16" type="ORF">BDY21DRAFT_294354</name>
</gene>
<evidence type="ECO:0000256" key="13">
    <source>
        <dbReference type="SAM" id="MobiDB-lite"/>
    </source>
</evidence>
<evidence type="ECO:0000256" key="12">
    <source>
        <dbReference type="ARBA" id="ARBA00023242"/>
    </source>
</evidence>
<dbReference type="InterPro" id="IPR026858">
    <property type="entry name" value="Vezatin"/>
</dbReference>
<keyword evidence="9 14" id="KW-1133">Transmembrane helix</keyword>
<keyword evidence="8" id="KW-0965">Cell junction</keyword>
<dbReference type="InterPro" id="IPR026859">
    <property type="entry name" value="Myosin-bd"/>
</dbReference>
<keyword evidence="7 14" id="KW-0812">Transmembrane</keyword>
<dbReference type="AlphaFoldDB" id="A0A6A6NN58"/>
<evidence type="ECO:0000256" key="10">
    <source>
        <dbReference type="ARBA" id="ARBA00023054"/>
    </source>
</evidence>
<evidence type="ECO:0000256" key="3">
    <source>
        <dbReference type="ARBA" id="ARBA00004651"/>
    </source>
</evidence>
<feature type="transmembrane region" description="Helical" evidence="14">
    <location>
        <begin position="182"/>
        <end position="201"/>
    </location>
</feature>
<keyword evidence="17" id="KW-1185">Reference proteome</keyword>
<keyword evidence="11 14" id="KW-0472">Membrane</keyword>
<proteinExistence type="inferred from homology"/>
<keyword evidence="6" id="KW-1003">Cell membrane</keyword>
<evidence type="ECO:0000256" key="6">
    <source>
        <dbReference type="ARBA" id="ARBA00022475"/>
    </source>
</evidence>
<feature type="compositionally biased region" description="Low complexity" evidence="13">
    <location>
        <begin position="471"/>
        <end position="482"/>
    </location>
</feature>
<feature type="region of interest" description="Disordered" evidence="13">
    <location>
        <begin position="16"/>
        <end position="60"/>
    </location>
</feature>
<protein>
    <recommendedName>
        <fullName evidence="5">Vezatin</fullName>
    </recommendedName>
</protein>
<keyword evidence="10" id="KW-0175">Coiled coil</keyword>
<evidence type="ECO:0000256" key="4">
    <source>
        <dbReference type="ARBA" id="ARBA00007245"/>
    </source>
</evidence>
<evidence type="ECO:0000256" key="5">
    <source>
        <dbReference type="ARBA" id="ARBA00018125"/>
    </source>
</evidence>
<dbReference type="PANTHER" id="PTHR15989:SF5">
    <property type="entry name" value="VEZATIN"/>
    <property type="match status" value="1"/>
</dbReference>
<dbReference type="GO" id="GO:0005886">
    <property type="term" value="C:plasma membrane"/>
    <property type="evidence" value="ECO:0007669"/>
    <property type="project" value="UniProtKB-SubCell"/>
</dbReference>
<dbReference type="Proteomes" id="UP000799766">
    <property type="component" value="Unassembled WGS sequence"/>
</dbReference>
<dbReference type="GO" id="GO:0005634">
    <property type="term" value="C:nucleus"/>
    <property type="evidence" value="ECO:0007669"/>
    <property type="project" value="UniProtKB-SubCell"/>
</dbReference>
<accession>A0A6A6NN58</accession>
<dbReference type="GO" id="GO:0098609">
    <property type="term" value="P:cell-cell adhesion"/>
    <property type="evidence" value="ECO:0007669"/>
    <property type="project" value="InterPro"/>
</dbReference>
<evidence type="ECO:0000256" key="11">
    <source>
        <dbReference type="ARBA" id="ARBA00023136"/>
    </source>
</evidence>
<name>A0A6A6NN58_9PEZI</name>
<evidence type="ECO:0000259" key="15">
    <source>
        <dbReference type="Pfam" id="PF12632"/>
    </source>
</evidence>
<organism evidence="16 17">
    <name type="scientific">Lineolata rhizophorae</name>
    <dbReference type="NCBI Taxonomy" id="578093"/>
    <lineage>
        <taxon>Eukaryota</taxon>
        <taxon>Fungi</taxon>
        <taxon>Dikarya</taxon>
        <taxon>Ascomycota</taxon>
        <taxon>Pezizomycotina</taxon>
        <taxon>Dothideomycetes</taxon>
        <taxon>Dothideomycetes incertae sedis</taxon>
        <taxon>Lineolatales</taxon>
        <taxon>Lineolataceae</taxon>
        <taxon>Lineolata</taxon>
    </lineage>
</organism>
<comment type="similarity">
    <text evidence="4">Belongs to the vezatin family.</text>
</comment>
<feature type="compositionally biased region" description="Gly residues" evidence="13">
    <location>
        <begin position="455"/>
        <end position="464"/>
    </location>
</feature>
<dbReference type="OrthoDB" id="21151at2759"/>
<feature type="compositionally biased region" description="Polar residues" evidence="13">
    <location>
        <begin position="22"/>
        <end position="36"/>
    </location>
</feature>
<dbReference type="PANTHER" id="PTHR15989">
    <property type="entry name" value="VEZATIN"/>
    <property type="match status" value="1"/>
</dbReference>
<evidence type="ECO:0000313" key="16">
    <source>
        <dbReference type="EMBL" id="KAF2452683.1"/>
    </source>
</evidence>
<feature type="transmembrane region" description="Helical" evidence="14">
    <location>
        <begin position="148"/>
        <end position="170"/>
    </location>
</feature>
<evidence type="ECO:0000256" key="2">
    <source>
        <dbReference type="ARBA" id="ARBA00004536"/>
    </source>
</evidence>
<dbReference type="Pfam" id="PF12632">
    <property type="entry name" value="Vezatin"/>
    <property type="match status" value="1"/>
</dbReference>
<evidence type="ECO:0000256" key="8">
    <source>
        <dbReference type="ARBA" id="ARBA00022949"/>
    </source>
</evidence>
<dbReference type="EMBL" id="MU001705">
    <property type="protein sequence ID" value="KAF2452683.1"/>
    <property type="molecule type" value="Genomic_DNA"/>
</dbReference>
<evidence type="ECO:0000256" key="1">
    <source>
        <dbReference type="ARBA" id="ARBA00004123"/>
    </source>
</evidence>
<keyword evidence="12" id="KW-0539">Nucleus</keyword>
<dbReference type="GO" id="GO:0017022">
    <property type="term" value="F:myosin binding"/>
    <property type="evidence" value="ECO:0007669"/>
    <property type="project" value="InterPro"/>
</dbReference>
<evidence type="ECO:0000313" key="17">
    <source>
        <dbReference type="Proteomes" id="UP000799766"/>
    </source>
</evidence>
<feature type="compositionally biased region" description="Low complexity" evidence="13">
    <location>
        <begin position="589"/>
        <end position="600"/>
    </location>
</feature>
<comment type="subcellular location">
    <subcellularLocation>
        <location evidence="2">Cell junction</location>
        <location evidence="2">Adherens junction</location>
    </subcellularLocation>
    <subcellularLocation>
        <location evidence="3">Cell membrane</location>
        <topology evidence="3">Multi-pass membrane protein</topology>
    </subcellularLocation>
    <subcellularLocation>
        <location evidence="1">Nucleus</location>
    </subcellularLocation>
</comment>
<reference evidence="16" key="1">
    <citation type="journal article" date="2020" name="Stud. Mycol.">
        <title>101 Dothideomycetes genomes: a test case for predicting lifestyles and emergence of pathogens.</title>
        <authorList>
            <person name="Haridas S."/>
            <person name="Albert R."/>
            <person name="Binder M."/>
            <person name="Bloem J."/>
            <person name="Labutti K."/>
            <person name="Salamov A."/>
            <person name="Andreopoulos B."/>
            <person name="Baker S."/>
            <person name="Barry K."/>
            <person name="Bills G."/>
            <person name="Bluhm B."/>
            <person name="Cannon C."/>
            <person name="Castanera R."/>
            <person name="Culley D."/>
            <person name="Daum C."/>
            <person name="Ezra D."/>
            <person name="Gonzalez J."/>
            <person name="Henrissat B."/>
            <person name="Kuo A."/>
            <person name="Liang C."/>
            <person name="Lipzen A."/>
            <person name="Lutzoni F."/>
            <person name="Magnuson J."/>
            <person name="Mondo S."/>
            <person name="Nolan M."/>
            <person name="Ohm R."/>
            <person name="Pangilinan J."/>
            <person name="Park H.-J."/>
            <person name="Ramirez L."/>
            <person name="Alfaro M."/>
            <person name="Sun H."/>
            <person name="Tritt A."/>
            <person name="Yoshinaga Y."/>
            <person name="Zwiers L.-H."/>
            <person name="Turgeon B."/>
            <person name="Goodwin S."/>
            <person name="Spatafora J."/>
            <person name="Crous P."/>
            <person name="Grigoriev I."/>
        </authorList>
    </citation>
    <scope>NUCLEOTIDE SEQUENCE</scope>
    <source>
        <strain evidence="16">ATCC 16933</strain>
    </source>
</reference>
<feature type="region of interest" description="Disordered" evidence="13">
    <location>
        <begin position="447"/>
        <end position="482"/>
    </location>
</feature>
<feature type="compositionally biased region" description="Polar residues" evidence="13">
    <location>
        <begin position="43"/>
        <end position="59"/>
    </location>
</feature>